<evidence type="ECO:0000313" key="1">
    <source>
        <dbReference type="EMBL" id="TCM81470.1"/>
    </source>
</evidence>
<reference evidence="1 2" key="1">
    <citation type="submission" date="2019-03" db="EMBL/GenBank/DDBJ databases">
        <title>Genomic Encyclopedia of Type Strains, Phase IV (KMG-IV): sequencing the most valuable type-strain genomes for metagenomic binning, comparative biology and taxonomic classification.</title>
        <authorList>
            <person name="Goeker M."/>
        </authorList>
    </citation>
    <scope>NUCLEOTIDE SEQUENCE [LARGE SCALE GENOMIC DNA]</scope>
    <source>
        <strain evidence="1 2">DSM 21153</strain>
    </source>
</reference>
<accession>A0A4R1YQT4</accession>
<gene>
    <name evidence="1" type="ORF">EV216_11812</name>
</gene>
<name>A0A4R1YQT4_9RHOB</name>
<dbReference type="AlphaFoldDB" id="A0A4R1YQT4"/>
<keyword evidence="2" id="KW-1185">Reference proteome</keyword>
<dbReference type="EMBL" id="SLVM01000018">
    <property type="protein sequence ID" value="TCM81470.1"/>
    <property type="molecule type" value="Genomic_DNA"/>
</dbReference>
<protein>
    <submittedName>
        <fullName evidence="1">Uncharacterized protein</fullName>
    </submittedName>
</protein>
<evidence type="ECO:0000313" key="2">
    <source>
        <dbReference type="Proteomes" id="UP000295277"/>
    </source>
</evidence>
<dbReference type="Proteomes" id="UP000295277">
    <property type="component" value="Unassembled WGS sequence"/>
</dbReference>
<comment type="caution">
    <text evidence="1">The sequence shown here is derived from an EMBL/GenBank/DDBJ whole genome shotgun (WGS) entry which is preliminary data.</text>
</comment>
<proteinExistence type="predicted"/>
<sequence length="79" mass="9040">MSQAAFKETCYVCGREFQYGNHVYNGRKATRYGVMLCKACWESNHDGFNSLLEPKMIAACKINRLDLPNRLPNGLLPRE</sequence>
<organism evidence="1 2">
    <name type="scientific">Rhodovulum steppense</name>
    <dbReference type="NCBI Taxonomy" id="540251"/>
    <lineage>
        <taxon>Bacteria</taxon>
        <taxon>Pseudomonadati</taxon>
        <taxon>Pseudomonadota</taxon>
        <taxon>Alphaproteobacteria</taxon>
        <taxon>Rhodobacterales</taxon>
        <taxon>Paracoccaceae</taxon>
        <taxon>Rhodovulum</taxon>
    </lineage>
</organism>